<proteinExistence type="predicted"/>
<keyword evidence="1" id="KW-0732">Signal</keyword>
<dbReference type="Proteomes" id="UP000288102">
    <property type="component" value="Unassembled WGS sequence"/>
</dbReference>
<accession>A0A434A302</accession>
<feature type="chain" id="PRO_5019410458" evidence="1">
    <location>
        <begin position="24"/>
        <end position="365"/>
    </location>
</feature>
<dbReference type="AlphaFoldDB" id="A0A434A302"/>
<evidence type="ECO:0000313" key="3">
    <source>
        <dbReference type="Proteomes" id="UP000288102"/>
    </source>
</evidence>
<keyword evidence="3" id="KW-1185">Reference proteome</keyword>
<gene>
    <name evidence="2" type="ORF">D0817_20305</name>
</gene>
<comment type="caution">
    <text evidence="2">The sequence shown here is derived from an EMBL/GenBank/DDBJ whole genome shotgun (WGS) entry which is preliminary data.</text>
</comment>
<dbReference type="OrthoDB" id="9986114at2"/>
<sequence>MKKFLLFTLIFLVLHTANGQVKANLSILNYIKSDVTILIDSYNDKGSLKSSNSYLIIKPVDKLEYTTKNIVVDGYKGGSIKIKYNPSQSNAKFNYEPISISRSNSDVNHVVTLTGLELYESQVNVNKFLNLTKGLKFDSITKFERLIDITDQLGSLVIGKKNGNSVTITDVIPLKEVKIKYSTPIKYEEASILEKSTVSNLKLSIPVYGSIESLMSNSDLNYIKWGITYYPMINNTSITTAIEELPTAEKKKLISKIKILNDELEVFVLRNYDVIESGTFSVTKSTKINIEGNAAIASVFTATAAYAFKSEDSQFFSLPNQAYNMKYEPLGTVAQFIIKVNSISDLKPLDGGNQPIILNPVFSSK</sequence>
<name>A0A434A302_9FLAO</name>
<evidence type="ECO:0000313" key="2">
    <source>
        <dbReference type="EMBL" id="RUT68705.1"/>
    </source>
</evidence>
<reference evidence="3" key="1">
    <citation type="journal article" date="2019" name="Syst. Appl. Microbiol.">
        <title>Flavobacterium circumlabens sp. nov. and Flavobacterium cupreum sp. nov., two psychrotrophic species isolated from Antarctic environmental samples.</title>
        <authorList>
            <person name="Kralova S."/>
            <person name="Busse H.-J."/>
            <person name="Svec P."/>
            <person name="Maslanova I."/>
            <person name="Stankova E."/>
            <person name="Bartak M."/>
            <person name="Sedlacek I."/>
        </authorList>
    </citation>
    <scope>NUCLEOTIDE SEQUENCE [LARGE SCALE GENOMIC DNA]</scope>
    <source>
        <strain evidence="3">CCM 8825</strain>
    </source>
</reference>
<organism evidence="2 3">
    <name type="scientific">Flavobacterium cupreum</name>
    <dbReference type="NCBI Taxonomy" id="2133766"/>
    <lineage>
        <taxon>Bacteria</taxon>
        <taxon>Pseudomonadati</taxon>
        <taxon>Bacteroidota</taxon>
        <taxon>Flavobacteriia</taxon>
        <taxon>Flavobacteriales</taxon>
        <taxon>Flavobacteriaceae</taxon>
        <taxon>Flavobacterium</taxon>
    </lineage>
</organism>
<protein>
    <submittedName>
        <fullName evidence="2">Uncharacterized protein</fullName>
    </submittedName>
</protein>
<dbReference type="RefSeq" id="WP_127340145.1">
    <property type="nucleotide sequence ID" value="NZ_QWDM01000015.1"/>
</dbReference>
<evidence type="ECO:0000256" key="1">
    <source>
        <dbReference type="SAM" id="SignalP"/>
    </source>
</evidence>
<feature type="signal peptide" evidence="1">
    <location>
        <begin position="1"/>
        <end position="23"/>
    </location>
</feature>
<dbReference type="EMBL" id="QWDM01000015">
    <property type="protein sequence ID" value="RUT68705.1"/>
    <property type="molecule type" value="Genomic_DNA"/>
</dbReference>